<organism evidence="1 2">
    <name type="scientific">Halocaridina rubra</name>
    <name type="common">Hawaiian red shrimp</name>
    <dbReference type="NCBI Taxonomy" id="373956"/>
    <lineage>
        <taxon>Eukaryota</taxon>
        <taxon>Metazoa</taxon>
        <taxon>Ecdysozoa</taxon>
        <taxon>Arthropoda</taxon>
        <taxon>Crustacea</taxon>
        <taxon>Multicrustacea</taxon>
        <taxon>Malacostraca</taxon>
        <taxon>Eumalacostraca</taxon>
        <taxon>Eucarida</taxon>
        <taxon>Decapoda</taxon>
        <taxon>Pleocyemata</taxon>
        <taxon>Caridea</taxon>
        <taxon>Atyoidea</taxon>
        <taxon>Atyidae</taxon>
        <taxon>Halocaridina</taxon>
    </lineage>
</organism>
<evidence type="ECO:0000313" key="2">
    <source>
        <dbReference type="Proteomes" id="UP001381693"/>
    </source>
</evidence>
<keyword evidence="2" id="KW-1185">Reference proteome</keyword>
<gene>
    <name evidence="1" type="ORF">SK128_017780</name>
</gene>
<dbReference type="Proteomes" id="UP001381693">
    <property type="component" value="Unassembled WGS sequence"/>
</dbReference>
<accession>A0AAN8XNR5</accession>
<evidence type="ECO:0000313" key="1">
    <source>
        <dbReference type="EMBL" id="KAK7086081.1"/>
    </source>
</evidence>
<dbReference type="EMBL" id="JAXCGZ010000382">
    <property type="protein sequence ID" value="KAK7086081.1"/>
    <property type="molecule type" value="Genomic_DNA"/>
</dbReference>
<comment type="caution">
    <text evidence="1">The sequence shown here is derived from an EMBL/GenBank/DDBJ whole genome shotgun (WGS) entry which is preliminary data.</text>
</comment>
<protein>
    <submittedName>
        <fullName evidence="1">Uncharacterized protein</fullName>
    </submittedName>
</protein>
<dbReference type="AlphaFoldDB" id="A0AAN8XNR5"/>
<sequence length="82" mass="9525">MTMIEQFLNELGTFDCYFLSNLLSFKYWSTTSGLQIPCCDKIIKFSEFVKFHKFLCGTVTENNKSFIQDDIITSSLFANLQE</sequence>
<name>A0AAN8XNR5_HALRR</name>
<reference evidence="1 2" key="1">
    <citation type="submission" date="2023-11" db="EMBL/GenBank/DDBJ databases">
        <title>Halocaridina rubra genome assembly.</title>
        <authorList>
            <person name="Smith C."/>
        </authorList>
    </citation>
    <scope>NUCLEOTIDE SEQUENCE [LARGE SCALE GENOMIC DNA]</scope>
    <source>
        <strain evidence="1">EP-1</strain>
        <tissue evidence="1">Whole</tissue>
    </source>
</reference>
<proteinExistence type="predicted"/>